<sequence length="425" mass="42361">MRRLHAAAAAAVLLLCHAPGSATAAPPEPTEQRAKCAVAVGATSTAAPPGHRLLDLAAAHRFSTGSSVRVAVIDTGVNPHPRLPRLVAGGDYVGDGDGLSDCDAHGTLVAGIIAAQRSPGDDFVGVAPDATVISIRQSSGAFSRVRRGRDDAVVGAGYGPLATLATAIDRAVDLDARVINISEVACTAPGDTTGDAELTAALSRARQRDAVVVVAAGNLTDSTACREQNPSGAATSPVTSLKTSVTPARLAPLVLAVGAVDATGSPADFSLRGPWVGVAAPGTDVVSVAPRPGGAHLVDALRTTAGTAPLAGTSYAAPYVSGLAALIRSRYPRASASEVIAQIVATAHGGGHDASVGSGVIDPVAALAIEPPPVADPIVPGDHRMTPPEPDTPPDTGLPLVVGGFGFAAAALVAMWLIGRRRAAN</sequence>
<organism evidence="15 16">
    <name type="scientific">Gordonia phthalatica</name>
    <dbReference type="NCBI Taxonomy" id="1136941"/>
    <lineage>
        <taxon>Bacteria</taxon>
        <taxon>Bacillati</taxon>
        <taxon>Actinomycetota</taxon>
        <taxon>Actinomycetes</taxon>
        <taxon>Mycobacteriales</taxon>
        <taxon>Gordoniaceae</taxon>
        <taxon>Gordonia</taxon>
    </lineage>
</organism>
<keyword evidence="6 10" id="KW-0378">Hydrolase</keyword>
<dbReference type="PANTHER" id="PTHR43806">
    <property type="entry name" value="PEPTIDASE S8"/>
    <property type="match status" value="1"/>
</dbReference>
<dbReference type="NCBIfam" id="TIGR03921">
    <property type="entry name" value="T7SS_mycosin"/>
    <property type="match status" value="1"/>
</dbReference>
<evidence type="ECO:0000256" key="10">
    <source>
        <dbReference type="PROSITE-ProRule" id="PRU01240"/>
    </source>
</evidence>
<accession>A0A0N9MN50</accession>
<keyword evidence="9 12" id="KW-0472">Membrane</keyword>
<keyword evidence="5 12" id="KW-0812">Transmembrane</keyword>
<feature type="active site" description="Charge relay system" evidence="10">
    <location>
        <position position="74"/>
    </location>
</feature>
<keyword evidence="8 12" id="KW-1133">Transmembrane helix</keyword>
<dbReference type="Gene3D" id="3.40.50.200">
    <property type="entry name" value="Peptidase S8/S53 domain"/>
    <property type="match status" value="1"/>
</dbReference>
<evidence type="ECO:0000313" key="16">
    <source>
        <dbReference type="Proteomes" id="UP000063789"/>
    </source>
</evidence>
<comment type="subcellular location">
    <subcellularLocation>
        <location evidence="1">Cell membrane</location>
        <topology evidence="1">Single-pass membrane protein</topology>
    </subcellularLocation>
</comment>
<dbReference type="PANTHER" id="PTHR43806:SF11">
    <property type="entry name" value="CEREVISIN-RELATED"/>
    <property type="match status" value="1"/>
</dbReference>
<dbReference type="PROSITE" id="PS51892">
    <property type="entry name" value="SUBTILASE"/>
    <property type="match status" value="1"/>
</dbReference>
<evidence type="ECO:0000256" key="6">
    <source>
        <dbReference type="ARBA" id="ARBA00022801"/>
    </source>
</evidence>
<keyword evidence="4 10" id="KW-0645">Protease</keyword>
<dbReference type="InterPro" id="IPR023828">
    <property type="entry name" value="Peptidase_S8_Ser-AS"/>
</dbReference>
<dbReference type="GO" id="GO:0006508">
    <property type="term" value="P:proteolysis"/>
    <property type="evidence" value="ECO:0007669"/>
    <property type="project" value="UniProtKB-KW"/>
</dbReference>
<dbReference type="InterPro" id="IPR023834">
    <property type="entry name" value="T7SS_pept_S8A_mycosin"/>
</dbReference>
<dbReference type="SUPFAM" id="SSF52743">
    <property type="entry name" value="Subtilisin-like"/>
    <property type="match status" value="1"/>
</dbReference>
<evidence type="ECO:0000256" key="8">
    <source>
        <dbReference type="ARBA" id="ARBA00022989"/>
    </source>
</evidence>
<keyword evidence="3" id="KW-1003">Cell membrane</keyword>
<feature type="signal peptide" evidence="13">
    <location>
        <begin position="1"/>
        <end position="24"/>
    </location>
</feature>
<dbReference type="AlphaFoldDB" id="A0A0N9MN50"/>
<evidence type="ECO:0000259" key="14">
    <source>
        <dbReference type="Pfam" id="PF00082"/>
    </source>
</evidence>
<dbReference type="InterPro" id="IPR036852">
    <property type="entry name" value="Peptidase_S8/S53_dom_sf"/>
</dbReference>
<dbReference type="Proteomes" id="UP000063789">
    <property type="component" value="Chromosome"/>
</dbReference>
<dbReference type="KEGG" id="goq:ACH46_06075"/>
<reference evidence="15 16" key="2">
    <citation type="journal article" date="2017" name="Int. J. Syst. Evol. Microbiol.">
        <title>Gordonia phthalatica sp. nov., a di-n-butyl phthalate-degrading bacterium isolated from activated sludge.</title>
        <authorList>
            <person name="Jin D."/>
            <person name="Kong X."/>
            <person name="Jia M."/>
            <person name="Yu X."/>
            <person name="Wang X."/>
            <person name="Zhuang X."/>
            <person name="Deng Y."/>
            <person name="Bai Z."/>
        </authorList>
    </citation>
    <scope>NUCLEOTIDE SEQUENCE [LARGE SCALE GENOMIC DNA]</scope>
    <source>
        <strain evidence="15 16">QH-11</strain>
    </source>
</reference>
<dbReference type="InterPro" id="IPR000209">
    <property type="entry name" value="Peptidase_S8/S53_dom"/>
</dbReference>
<evidence type="ECO:0000256" key="12">
    <source>
        <dbReference type="SAM" id="Phobius"/>
    </source>
</evidence>
<dbReference type="InterPro" id="IPR015500">
    <property type="entry name" value="Peptidase_S8_subtilisin-rel"/>
</dbReference>
<dbReference type="InterPro" id="IPR050131">
    <property type="entry name" value="Peptidase_S8_subtilisin-like"/>
</dbReference>
<feature type="active site" description="Charge relay system" evidence="10">
    <location>
        <position position="314"/>
    </location>
</feature>
<feature type="domain" description="Peptidase S8/S53" evidence="14">
    <location>
        <begin position="65"/>
        <end position="359"/>
    </location>
</feature>
<keyword evidence="13" id="KW-0732">Signal</keyword>
<dbReference type="PROSITE" id="PS00136">
    <property type="entry name" value="SUBTILASE_ASP"/>
    <property type="match status" value="1"/>
</dbReference>
<evidence type="ECO:0000256" key="13">
    <source>
        <dbReference type="SAM" id="SignalP"/>
    </source>
</evidence>
<evidence type="ECO:0000256" key="4">
    <source>
        <dbReference type="ARBA" id="ARBA00022670"/>
    </source>
</evidence>
<dbReference type="PRINTS" id="PR00723">
    <property type="entry name" value="SUBTILISIN"/>
</dbReference>
<dbReference type="GO" id="GO:0005886">
    <property type="term" value="C:plasma membrane"/>
    <property type="evidence" value="ECO:0007669"/>
    <property type="project" value="UniProtKB-SubCell"/>
</dbReference>
<feature type="chain" id="PRO_5006037723" evidence="13">
    <location>
        <begin position="25"/>
        <end position="425"/>
    </location>
</feature>
<keyword evidence="7 10" id="KW-0720">Serine protease</keyword>
<protein>
    <submittedName>
        <fullName evidence="15">Membrane protein</fullName>
    </submittedName>
</protein>
<dbReference type="GO" id="GO:0004252">
    <property type="term" value="F:serine-type endopeptidase activity"/>
    <property type="evidence" value="ECO:0007669"/>
    <property type="project" value="UniProtKB-UniRule"/>
</dbReference>
<evidence type="ECO:0000256" key="7">
    <source>
        <dbReference type="ARBA" id="ARBA00022825"/>
    </source>
</evidence>
<evidence type="ECO:0000256" key="1">
    <source>
        <dbReference type="ARBA" id="ARBA00004162"/>
    </source>
</evidence>
<dbReference type="STRING" id="1136941.ACH46_06075"/>
<evidence type="ECO:0000256" key="3">
    <source>
        <dbReference type="ARBA" id="ARBA00022475"/>
    </source>
</evidence>
<feature type="transmembrane region" description="Helical" evidence="12">
    <location>
        <begin position="397"/>
        <end position="418"/>
    </location>
</feature>
<name>A0A0N9MN50_9ACTN</name>
<evidence type="ECO:0000256" key="11">
    <source>
        <dbReference type="RuleBase" id="RU003355"/>
    </source>
</evidence>
<dbReference type="Pfam" id="PF00082">
    <property type="entry name" value="Peptidase_S8"/>
    <property type="match status" value="1"/>
</dbReference>
<dbReference type="RefSeq" id="WP_062392126.1">
    <property type="nucleotide sequence ID" value="NZ_CP011853.1"/>
</dbReference>
<evidence type="ECO:0000256" key="2">
    <source>
        <dbReference type="ARBA" id="ARBA00011073"/>
    </source>
</evidence>
<dbReference type="InterPro" id="IPR022398">
    <property type="entry name" value="Peptidase_S8_His-AS"/>
</dbReference>
<dbReference type="InterPro" id="IPR023827">
    <property type="entry name" value="Peptidase_S8_Asp-AS"/>
</dbReference>
<feature type="active site" description="Charge relay system" evidence="10">
    <location>
        <position position="105"/>
    </location>
</feature>
<keyword evidence="16" id="KW-1185">Reference proteome</keyword>
<proteinExistence type="inferred from homology"/>
<dbReference type="PROSITE" id="PS00137">
    <property type="entry name" value="SUBTILASE_HIS"/>
    <property type="match status" value="1"/>
</dbReference>
<comment type="similarity">
    <text evidence="2 10 11">Belongs to the peptidase S8 family.</text>
</comment>
<dbReference type="EMBL" id="CP011853">
    <property type="protein sequence ID" value="ALG84152.1"/>
    <property type="molecule type" value="Genomic_DNA"/>
</dbReference>
<gene>
    <name evidence="15" type="ORF">ACH46_06075</name>
</gene>
<evidence type="ECO:0000256" key="9">
    <source>
        <dbReference type="ARBA" id="ARBA00023136"/>
    </source>
</evidence>
<dbReference type="PATRIC" id="fig|1136941.3.peg.1243"/>
<evidence type="ECO:0000313" key="15">
    <source>
        <dbReference type="EMBL" id="ALG84152.1"/>
    </source>
</evidence>
<dbReference type="OrthoDB" id="9798386at2"/>
<evidence type="ECO:0000256" key="5">
    <source>
        <dbReference type="ARBA" id="ARBA00022692"/>
    </source>
</evidence>
<dbReference type="PROSITE" id="PS00138">
    <property type="entry name" value="SUBTILASE_SER"/>
    <property type="match status" value="1"/>
</dbReference>
<reference evidence="16" key="1">
    <citation type="submission" date="2015-06" db="EMBL/GenBank/DDBJ databases">
        <title>Complete genome sequence and metabolic analysis of phthalate degradation pathway in Gordonia sp. QH-11.</title>
        <authorList>
            <person name="Jin D."/>
            <person name="Kong X."/>
            <person name="Bai Z."/>
        </authorList>
    </citation>
    <scope>NUCLEOTIDE SEQUENCE [LARGE SCALE GENOMIC DNA]</scope>
    <source>
        <strain evidence="16">QH-11</strain>
    </source>
</reference>